<dbReference type="AlphaFoldDB" id="A0AAD3RL18"/>
<keyword evidence="3" id="KW-1185">Reference proteome</keyword>
<evidence type="ECO:0000313" key="2">
    <source>
        <dbReference type="EMBL" id="GLD72286.1"/>
    </source>
</evidence>
<dbReference type="EMBL" id="BRZM01000961">
    <property type="protein sequence ID" value="GLD72286.1"/>
    <property type="molecule type" value="Genomic_DNA"/>
</dbReference>
<feature type="region of interest" description="Disordered" evidence="1">
    <location>
        <begin position="1"/>
        <end position="64"/>
    </location>
</feature>
<evidence type="ECO:0000256" key="1">
    <source>
        <dbReference type="SAM" id="MobiDB-lite"/>
    </source>
</evidence>
<comment type="caution">
    <text evidence="2">The sequence shown here is derived from an EMBL/GenBank/DDBJ whole genome shotgun (WGS) entry which is preliminary data.</text>
</comment>
<organism evidence="2 3">
    <name type="scientific">Lates japonicus</name>
    <name type="common">Japanese lates</name>
    <dbReference type="NCBI Taxonomy" id="270547"/>
    <lineage>
        <taxon>Eukaryota</taxon>
        <taxon>Metazoa</taxon>
        <taxon>Chordata</taxon>
        <taxon>Craniata</taxon>
        <taxon>Vertebrata</taxon>
        <taxon>Euteleostomi</taxon>
        <taxon>Actinopterygii</taxon>
        <taxon>Neopterygii</taxon>
        <taxon>Teleostei</taxon>
        <taxon>Neoteleostei</taxon>
        <taxon>Acanthomorphata</taxon>
        <taxon>Carangaria</taxon>
        <taxon>Carangaria incertae sedis</taxon>
        <taxon>Centropomidae</taxon>
        <taxon>Lates</taxon>
    </lineage>
</organism>
<dbReference type="Proteomes" id="UP001279410">
    <property type="component" value="Unassembled WGS sequence"/>
</dbReference>
<dbReference type="GO" id="GO:0003743">
    <property type="term" value="F:translation initiation factor activity"/>
    <property type="evidence" value="ECO:0007669"/>
    <property type="project" value="UniProtKB-KW"/>
</dbReference>
<evidence type="ECO:0000313" key="3">
    <source>
        <dbReference type="Proteomes" id="UP001279410"/>
    </source>
</evidence>
<keyword evidence="2" id="KW-0648">Protein biosynthesis</keyword>
<feature type="compositionally biased region" description="Polar residues" evidence="1">
    <location>
        <begin position="28"/>
        <end position="37"/>
    </location>
</feature>
<accession>A0AAD3RL18</accession>
<feature type="compositionally biased region" description="Pro residues" evidence="1">
    <location>
        <begin position="40"/>
        <end position="56"/>
    </location>
</feature>
<name>A0AAD3RL18_LATJO</name>
<reference evidence="2" key="1">
    <citation type="submission" date="2022-08" db="EMBL/GenBank/DDBJ databases">
        <title>Genome sequencing of akame (Lates japonicus).</title>
        <authorList>
            <person name="Hashiguchi Y."/>
            <person name="Takahashi H."/>
        </authorList>
    </citation>
    <scope>NUCLEOTIDE SEQUENCE</scope>
    <source>
        <strain evidence="2">Kochi</strain>
    </source>
</reference>
<sequence length="221" mass="23006">MSLPPKVVPKQAAVAVSGPGSGPSPSSQLRATLTSVSLPPGAPTAPQPGAVPPPQIPRVQPSLDDRIFPTQPGVAVYSVPRHAGALTAYDITKGHPSLAGTRPVMPTPGASQSTSAVSIGFFLSFLLLILKEDLGPSSITQYAQGTLSSILYSPRSGTSILVQGQEYPAPYHLGTTSTLSHPLSLPCSYSWPTLLPRTVPLNPYHSAYTTATPPAKLEKKI</sequence>
<feature type="compositionally biased region" description="Low complexity" evidence="1">
    <location>
        <begin position="1"/>
        <end position="27"/>
    </location>
</feature>
<gene>
    <name evidence="2" type="ORF">AKAME5_002361000</name>
</gene>
<keyword evidence="2" id="KW-0396">Initiation factor</keyword>
<proteinExistence type="predicted"/>
<protein>
    <submittedName>
        <fullName evidence="2">Eukaryotic translation initiation factor 4 gamma 3</fullName>
    </submittedName>
</protein>